<evidence type="ECO:0000259" key="1">
    <source>
        <dbReference type="SMART" id="SM00867"/>
    </source>
</evidence>
<dbReference type="Gene3D" id="2.40.128.110">
    <property type="entry name" value="Lipid/polyisoprenoid-binding, YceI-like"/>
    <property type="match status" value="1"/>
</dbReference>
<reference evidence="2" key="1">
    <citation type="submission" date="2023-06" db="EMBL/GenBank/DDBJ databases">
        <title>Genomic of Agaribacillus aureum.</title>
        <authorList>
            <person name="Wang G."/>
        </authorList>
    </citation>
    <scope>NUCLEOTIDE SEQUENCE</scope>
    <source>
        <strain evidence="2">BMA12</strain>
    </source>
</reference>
<dbReference type="PANTHER" id="PTHR34406">
    <property type="entry name" value="PROTEIN YCEI"/>
    <property type="match status" value="1"/>
</dbReference>
<organism evidence="2 3">
    <name type="scientific">Agaribacillus aureus</name>
    <dbReference type="NCBI Taxonomy" id="3051825"/>
    <lineage>
        <taxon>Bacteria</taxon>
        <taxon>Pseudomonadati</taxon>
        <taxon>Bacteroidota</taxon>
        <taxon>Cytophagia</taxon>
        <taxon>Cytophagales</taxon>
        <taxon>Splendidivirgaceae</taxon>
        <taxon>Agaribacillus</taxon>
    </lineage>
</organism>
<evidence type="ECO:0000313" key="2">
    <source>
        <dbReference type="EMBL" id="MDN5217329.1"/>
    </source>
</evidence>
<dbReference type="InterPro" id="IPR036761">
    <property type="entry name" value="TTHA0802/YceI-like_sf"/>
</dbReference>
<gene>
    <name evidence="2" type="ORF">QQ020_34970</name>
</gene>
<dbReference type="SMART" id="SM00867">
    <property type="entry name" value="YceI"/>
    <property type="match status" value="1"/>
</dbReference>
<dbReference type="PANTHER" id="PTHR34406:SF1">
    <property type="entry name" value="PROTEIN YCEI"/>
    <property type="match status" value="1"/>
</dbReference>
<comment type="caution">
    <text evidence="2">The sequence shown here is derived from an EMBL/GenBank/DDBJ whole genome shotgun (WGS) entry which is preliminary data.</text>
</comment>
<proteinExistence type="predicted"/>
<protein>
    <submittedName>
        <fullName evidence="2">YceI family protein</fullName>
    </submittedName>
</protein>
<sequence length="179" mass="19972">MISYRAVLTFLILAGVTGVQAQEKLSVIKEMTEISFDIKNFGLKVNGSFSGLEGEIIFDEALPASSSFNVKLPANSVNTNNKSRDKHLRSDDYFDVEKYPLITFKSVSVTKTGDNYEVKGKLTIKNTTKEVVIPFTYEKVTGTGKLKGQLMLNRRDYKVGKSSWVLGDEVKVYLEVGVR</sequence>
<feature type="domain" description="Lipid/polyisoprenoid-binding YceI-like" evidence="1">
    <location>
        <begin position="24"/>
        <end position="179"/>
    </location>
</feature>
<dbReference type="InterPro" id="IPR007372">
    <property type="entry name" value="Lipid/polyisoprenoid-bd_YceI"/>
</dbReference>
<name>A0ABT8LHP1_9BACT</name>
<dbReference type="EMBL" id="JAUJEB010000015">
    <property type="protein sequence ID" value="MDN5217329.1"/>
    <property type="molecule type" value="Genomic_DNA"/>
</dbReference>
<accession>A0ABT8LHP1</accession>
<dbReference type="Proteomes" id="UP001172083">
    <property type="component" value="Unassembled WGS sequence"/>
</dbReference>
<keyword evidence="3" id="KW-1185">Reference proteome</keyword>
<dbReference type="SUPFAM" id="SSF101874">
    <property type="entry name" value="YceI-like"/>
    <property type="match status" value="1"/>
</dbReference>
<dbReference type="Pfam" id="PF04264">
    <property type="entry name" value="YceI"/>
    <property type="match status" value="1"/>
</dbReference>
<evidence type="ECO:0000313" key="3">
    <source>
        <dbReference type="Proteomes" id="UP001172083"/>
    </source>
</evidence>
<dbReference type="RefSeq" id="WP_346762665.1">
    <property type="nucleotide sequence ID" value="NZ_JAUJEB010000015.1"/>
</dbReference>